<reference evidence="3" key="1">
    <citation type="journal article" date="2018" name="Nat. Plants">
        <title>Whole-genome landscape of Medicago truncatula symbiotic genes.</title>
        <authorList>
            <person name="Pecrix Y."/>
            <person name="Staton S.E."/>
            <person name="Sallet E."/>
            <person name="Lelandais-Briere C."/>
            <person name="Moreau S."/>
            <person name="Carrere S."/>
            <person name="Blein T."/>
            <person name="Jardinaud M.F."/>
            <person name="Latrasse D."/>
            <person name="Zouine M."/>
            <person name="Zahm M."/>
            <person name="Kreplak J."/>
            <person name="Mayjonade B."/>
            <person name="Satge C."/>
            <person name="Perez M."/>
            <person name="Cauet S."/>
            <person name="Marande W."/>
            <person name="Chantry-Darmon C."/>
            <person name="Lopez-Roques C."/>
            <person name="Bouchez O."/>
            <person name="Berard A."/>
            <person name="Debelle F."/>
            <person name="Munos S."/>
            <person name="Bendahmane A."/>
            <person name="Berges H."/>
            <person name="Niebel A."/>
            <person name="Buitink J."/>
            <person name="Frugier F."/>
            <person name="Benhamed M."/>
            <person name="Crespi M."/>
            <person name="Gouzy J."/>
            <person name="Gamas P."/>
        </authorList>
    </citation>
    <scope>NUCLEOTIDE SEQUENCE [LARGE SCALE GENOMIC DNA]</scope>
    <source>
        <strain evidence="3">cv. Jemalong A17</strain>
    </source>
</reference>
<evidence type="ECO:0000313" key="3">
    <source>
        <dbReference type="Proteomes" id="UP000265566"/>
    </source>
</evidence>
<evidence type="ECO:0000313" key="2">
    <source>
        <dbReference type="EMBL" id="RHN66272.1"/>
    </source>
</evidence>
<sequence length="77" mass="8644">MLTWWESSSNHRPHNRAPSAPQTAPQQSSCLCGKQEIAFPDTSQQQQPFPNGYTDYFEASQCRGCITLLQDRTRGVG</sequence>
<name>A0A396IL52_MEDTR</name>
<feature type="region of interest" description="Disordered" evidence="1">
    <location>
        <begin position="1"/>
        <end position="28"/>
    </location>
</feature>
<evidence type="ECO:0000256" key="1">
    <source>
        <dbReference type="SAM" id="MobiDB-lite"/>
    </source>
</evidence>
<organism evidence="2 3">
    <name type="scientific">Medicago truncatula</name>
    <name type="common">Barrel medic</name>
    <name type="synonym">Medicago tribuloides</name>
    <dbReference type="NCBI Taxonomy" id="3880"/>
    <lineage>
        <taxon>Eukaryota</taxon>
        <taxon>Viridiplantae</taxon>
        <taxon>Streptophyta</taxon>
        <taxon>Embryophyta</taxon>
        <taxon>Tracheophyta</taxon>
        <taxon>Spermatophyta</taxon>
        <taxon>Magnoliopsida</taxon>
        <taxon>eudicotyledons</taxon>
        <taxon>Gunneridae</taxon>
        <taxon>Pentapetalae</taxon>
        <taxon>rosids</taxon>
        <taxon>fabids</taxon>
        <taxon>Fabales</taxon>
        <taxon>Fabaceae</taxon>
        <taxon>Papilionoideae</taxon>
        <taxon>50 kb inversion clade</taxon>
        <taxon>NPAAA clade</taxon>
        <taxon>Hologalegina</taxon>
        <taxon>IRL clade</taxon>
        <taxon>Trifolieae</taxon>
        <taxon>Medicago</taxon>
    </lineage>
</organism>
<dbReference type="Gramene" id="rna14221">
    <property type="protein sequence ID" value="RHN66272.1"/>
    <property type="gene ID" value="gene14221"/>
</dbReference>
<proteinExistence type="predicted"/>
<feature type="compositionally biased region" description="Polar residues" evidence="1">
    <location>
        <begin position="1"/>
        <end position="10"/>
    </location>
</feature>
<dbReference type="Proteomes" id="UP000265566">
    <property type="component" value="Chromosome 3"/>
</dbReference>
<dbReference type="AlphaFoldDB" id="A0A396IL52"/>
<comment type="caution">
    <text evidence="2">The sequence shown here is derived from an EMBL/GenBank/DDBJ whole genome shotgun (WGS) entry which is preliminary data.</text>
</comment>
<dbReference type="EMBL" id="PSQE01000003">
    <property type="protein sequence ID" value="RHN66272.1"/>
    <property type="molecule type" value="Genomic_DNA"/>
</dbReference>
<gene>
    <name evidence="2" type="ORF">MtrunA17_Chr3g0089061</name>
</gene>
<accession>A0A396IL52</accession>
<protein>
    <submittedName>
        <fullName evidence="2">Uncharacterized protein</fullName>
    </submittedName>
</protein>